<reference evidence="2" key="1">
    <citation type="journal article" date="2006" name="Mol. Genet. Genomics">
        <title>Divergent non-LTR retrotransposon lineages from the genomes of scorpions (Arachnida: Scorpiones).</title>
        <authorList>
            <person name="Glushkov S."/>
            <person name="Novikova O."/>
            <person name="Blinov A."/>
            <person name="Fet V."/>
        </authorList>
    </citation>
    <scope>NUCLEOTIDE SEQUENCE</scope>
</reference>
<dbReference type="EMBL" id="AY894774">
    <property type="protein sequence ID" value="AAX07250.1"/>
    <property type="molecule type" value="Genomic_DNA"/>
</dbReference>
<organism evidence="2">
    <name type="scientific">Mesobuthus gibbosus</name>
    <name type="common">Mediterranean checkered scorpion</name>
    <name type="synonym">Buthus gibbosus</name>
    <dbReference type="NCBI Taxonomy" id="123226"/>
    <lineage>
        <taxon>Eukaryota</taxon>
        <taxon>Metazoa</taxon>
        <taxon>Ecdysozoa</taxon>
        <taxon>Arthropoda</taxon>
        <taxon>Chelicerata</taxon>
        <taxon>Arachnida</taxon>
        <taxon>Scorpiones</taxon>
        <taxon>Buthida</taxon>
        <taxon>Buthoidea</taxon>
        <taxon>Buthidae</taxon>
        <taxon>Mesobuthus</taxon>
    </lineage>
</organism>
<dbReference type="PANTHER" id="PTHR19446">
    <property type="entry name" value="REVERSE TRANSCRIPTASES"/>
    <property type="match status" value="1"/>
</dbReference>
<accession>Q5EFG4</accession>
<dbReference type="InterPro" id="IPR000477">
    <property type="entry name" value="RT_dom"/>
</dbReference>
<keyword evidence="2" id="KW-0695">RNA-directed DNA polymerase</keyword>
<sequence length="201" mass="22635">LLSSSPGPDGISQQTLASLDTTGRRHLLHQLNKIWKSGVSPPSWKSAIIVPILKPGGDASQVNAYRPTSFTSVVSKIFERMILRRLTYYLLSGHHLHPHQFGFLPNRGAVSIITIIHRQLAIARARRHWAYMLSLDLEGAYDSINQQALLVKLHQIGVCGRLFEWCTDFICNNTFRVRWRGVLSSPRPWHHGVPQGSVFGI</sequence>
<evidence type="ECO:0000259" key="1">
    <source>
        <dbReference type="PROSITE" id="PS50878"/>
    </source>
</evidence>
<gene>
    <name evidence="2" type="primary">RT</name>
</gene>
<evidence type="ECO:0000313" key="2">
    <source>
        <dbReference type="EMBL" id="AAX07250.1"/>
    </source>
</evidence>
<feature type="domain" description="Reverse transcriptase" evidence="1">
    <location>
        <begin position="33"/>
        <end position="201"/>
    </location>
</feature>
<dbReference type="SUPFAM" id="SSF56672">
    <property type="entry name" value="DNA/RNA polymerases"/>
    <property type="match status" value="1"/>
</dbReference>
<dbReference type="GO" id="GO:0003964">
    <property type="term" value="F:RNA-directed DNA polymerase activity"/>
    <property type="evidence" value="ECO:0007669"/>
    <property type="project" value="UniProtKB-KW"/>
</dbReference>
<proteinExistence type="predicted"/>
<dbReference type="PROSITE" id="PS50878">
    <property type="entry name" value="RT_POL"/>
    <property type="match status" value="1"/>
</dbReference>
<feature type="non-terminal residue" evidence="2">
    <location>
        <position position="201"/>
    </location>
</feature>
<dbReference type="AlphaFoldDB" id="Q5EFG4"/>
<dbReference type="InterPro" id="IPR043502">
    <property type="entry name" value="DNA/RNA_pol_sf"/>
</dbReference>
<feature type="non-terminal residue" evidence="2">
    <location>
        <position position="1"/>
    </location>
</feature>
<dbReference type="Pfam" id="PF00078">
    <property type="entry name" value="RVT_1"/>
    <property type="match status" value="1"/>
</dbReference>
<protein>
    <submittedName>
        <fullName evidence="2">Reverse transcriptase</fullName>
    </submittedName>
</protein>
<keyword evidence="2" id="KW-0548">Nucleotidyltransferase</keyword>
<name>Q5EFG4_MESGB</name>
<keyword evidence="2" id="KW-0808">Transferase</keyword>